<dbReference type="Proteomes" id="UP001165121">
    <property type="component" value="Unassembled WGS sequence"/>
</dbReference>
<sequence>MWRELSKKGRKFHKPRGLSNDGGYLPPGGSMNDTKCVAYFLELDGLLLQEGLAGVCPRALPSPNSLPINRRNSVTFTWARGGSDAFPGDQTSVPPPPARQLTSTSPGANQVDLTAATPPAAGAKDTSRKPKRAAKATPEDNAAVPQATEHRTQAKCDGS</sequence>
<feature type="compositionally biased region" description="Basic and acidic residues" evidence="1">
    <location>
        <begin position="148"/>
        <end position="159"/>
    </location>
</feature>
<dbReference type="AlphaFoldDB" id="A0A9W6XNU6"/>
<evidence type="ECO:0000313" key="3">
    <source>
        <dbReference type="Proteomes" id="UP001165121"/>
    </source>
</evidence>
<organism evidence="2 3">
    <name type="scientific">Phytophthora fragariaefolia</name>
    <dbReference type="NCBI Taxonomy" id="1490495"/>
    <lineage>
        <taxon>Eukaryota</taxon>
        <taxon>Sar</taxon>
        <taxon>Stramenopiles</taxon>
        <taxon>Oomycota</taxon>
        <taxon>Peronosporomycetes</taxon>
        <taxon>Peronosporales</taxon>
        <taxon>Peronosporaceae</taxon>
        <taxon>Phytophthora</taxon>
    </lineage>
</organism>
<evidence type="ECO:0000256" key="1">
    <source>
        <dbReference type="SAM" id="MobiDB-lite"/>
    </source>
</evidence>
<dbReference type="EMBL" id="BSXT01001410">
    <property type="protein sequence ID" value="GMF42215.1"/>
    <property type="molecule type" value="Genomic_DNA"/>
</dbReference>
<reference evidence="2" key="1">
    <citation type="submission" date="2023-04" db="EMBL/GenBank/DDBJ databases">
        <title>Phytophthora fragariaefolia NBRC 109709.</title>
        <authorList>
            <person name="Ichikawa N."/>
            <person name="Sato H."/>
            <person name="Tonouchi N."/>
        </authorList>
    </citation>
    <scope>NUCLEOTIDE SEQUENCE</scope>
    <source>
        <strain evidence="2">NBRC 109709</strain>
    </source>
</reference>
<feature type="region of interest" description="Disordered" evidence="1">
    <location>
        <begin position="1"/>
        <end position="27"/>
    </location>
</feature>
<protein>
    <submittedName>
        <fullName evidence="2">Unnamed protein product</fullName>
    </submittedName>
</protein>
<gene>
    <name evidence="2" type="ORF">Pfra01_001371600</name>
</gene>
<comment type="caution">
    <text evidence="2">The sequence shown here is derived from an EMBL/GenBank/DDBJ whole genome shotgun (WGS) entry which is preliminary data.</text>
</comment>
<feature type="compositionally biased region" description="Polar residues" evidence="1">
    <location>
        <begin position="100"/>
        <end position="112"/>
    </location>
</feature>
<proteinExistence type="predicted"/>
<name>A0A9W6XNU6_9STRA</name>
<feature type="region of interest" description="Disordered" evidence="1">
    <location>
        <begin position="78"/>
        <end position="159"/>
    </location>
</feature>
<keyword evidence="3" id="KW-1185">Reference proteome</keyword>
<evidence type="ECO:0000313" key="2">
    <source>
        <dbReference type="EMBL" id="GMF42215.1"/>
    </source>
</evidence>
<accession>A0A9W6XNU6</accession>